<protein>
    <submittedName>
        <fullName evidence="2">SpoIIE family protein phosphatase</fullName>
    </submittedName>
</protein>
<keyword evidence="3" id="KW-1185">Reference proteome</keyword>
<dbReference type="InterPro" id="IPR036457">
    <property type="entry name" value="PPM-type-like_dom_sf"/>
</dbReference>
<dbReference type="AlphaFoldDB" id="A0A7X8SKQ5"/>
<reference evidence="2 3" key="1">
    <citation type="submission" date="2020-04" db="EMBL/GenBank/DDBJ databases">
        <title>Flammeovirga sp. SR4, a novel species isolated from seawater.</title>
        <authorList>
            <person name="Wang X."/>
        </authorList>
    </citation>
    <scope>NUCLEOTIDE SEQUENCE [LARGE SCALE GENOMIC DNA]</scope>
    <source>
        <strain evidence="2 3">SR4</strain>
    </source>
</reference>
<dbReference type="InterPro" id="IPR001932">
    <property type="entry name" value="PPM-type_phosphatase-like_dom"/>
</dbReference>
<name>A0A7X8SKQ5_9BACT</name>
<evidence type="ECO:0000313" key="3">
    <source>
        <dbReference type="Proteomes" id="UP000585050"/>
    </source>
</evidence>
<gene>
    <name evidence="2" type="ORF">HGP29_12320</name>
</gene>
<proteinExistence type="predicted"/>
<dbReference type="PANTHER" id="PTHR35801">
    <property type="entry name" value="PHOSPHOSERINE PHOSPHATASE RSBX"/>
    <property type="match status" value="1"/>
</dbReference>
<feature type="domain" description="PPM-type phosphatase" evidence="1">
    <location>
        <begin position="8"/>
        <end position="194"/>
    </location>
</feature>
<dbReference type="InterPro" id="IPR039248">
    <property type="entry name" value="Ptase_RsbX"/>
</dbReference>
<comment type="caution">
    <text evidence="2">The sequence shown here is derived from an EMBL/GenBank/DDBJ whole genome shotgun (WGS) entry which is preliminary data.</text>
</comment>
<dbReference type="SUPFAM" id="SSF81606">
    <property type="entry name" value="PP2C-like"/>
    <property type="match status" value="1"/>
</dbReference>
<evidence type="ECO:0000313" key="2">
    <source>
        <dbReference type="EMBL" id="NLR92001.1"/>
    </source>
</evidence>
<dbReference type="PROSITE" id="PS51746">
    <property type="entry name" value="PPM_2"/>
    <property type="match status" value="1"/>
</dbReference>
<dbReference type="RefSeq" id="WP_168882708.1">
    <property type="nucleotide sequence ID" value="NZ_JABAIL010000003.1"/>
</dbReference>
<evidence type="ECO:0000259" key="1">
    <source>
        <dbReference type="PROSITE" id="PS51746"/>
    </source>
</evidence>
<dbReference type="Pfam" id="PF07228">
    <property type="entry name" value="SpoIIE"/>
    <property type="match status" value="1"/>
</dbReference>
<dbReference type="Proteomes" id="UP000585050">
    <property type="component" value="Unassembled WGS sequence"/>
</dbReference>
<accession>A0A7X8SKQ5</accession>
<dbReference type="Gene3D" id="3.60.40.10">
    <property type="entry name" value="PPM-type phosphatase domain"/>
    <property type="match status" value="1"/>
</dbReference>
<organism evidence="2 3">
    <name type="scientific">Flammeovirga agarivorans</name>
    <dbReference type="NCBI Taxonomy" id="2726742"/>
    <lineage>
        <taxon>Bacteria</taxon>
        <taxon>Pseudomonadati</taxon>
        <taxon>Bacteroidota</taxon>
        <taxon>Cytophagia</taxon>
        <taxon>Cytophagales</taxon>
        <taxon>Flammeovirgaceae</taxon>
        <taxon>Flammeovirga</taxon>
    </lineage>
</organism>
<dbReference type="PANTHER" id="PTHR35801:SF1">
    <property type="entry name" value="PHOSPHOSERINE PHOSPHATASE RSBX"/>
    <property type="match status" value="1"/>
</dbReference>
<dbReference type="EMBL" id="JABAIL010000003">
    <property type="protein sequence ID" value="NLR92001.1"/>
    <property type="molecule type" value="Genomic_DNA"/>
</dbReference>
<sequence>MDKEITIEVGAYSLPIVGEKANGDCVFHHTTPDFTFLCVIDGIGHGYRASVISKKLCEYIKTHLQRDIQSLIANAHEYMLGEEGAVIGIGIIENQELTYGSLGNISCRVINEEGNSTLLTTDGLLGVRKRTIKIDKKTLSKGDLILIHSDGVNGSLSYQENINYHLFSSEILSKKIIKQWGSLYDDASVICVKVK</sequence>
<dbReference type="SMART" id="SM00331">
    <property type="entry name" value="PP2C_SIG"/>
    <property type="match status" value="1"/>
</dbReference>